<dbReference type="EMBL" id="JAZHPZ010000019">
    <property type="protein sequence ID" value="MEF2968840.1"/>
    <property type="molecule type" value="Genomic_DNA"/>
</dbReference>
<gene>
    <name evidence="3" type="ORF">V3851_23880</name>
</gene>
<sequence>MNSKNFFRFIIFVLLTALVFSLTACNTNQTANRSAKSSKTQNVQSKSTKANKAKSQKSQAKQPKANQAKSPGAKQSGKQTSHLYSTPPIKRKPLPMQISDKVTKTNGVQKATVIVHNNDIVVGLDTKGSNPTIVEENVRHQIKVNYPQYAVHVTSDQKLHAKIKKLNTKMNGAKPVKTLTKDIKTVIADIGKTVRAPFKK</sequence>
<protein>
    <submittedName>
        <fullName evidence="3">YhcN/YlaJ family sporulation lipoprotein</fullName>
    </submittedName>
</protein>
<keyword evidence="3" id="KW-0449">Lipoprotein</keyword>
<dbReference type="Pfam" id="PF09580">
    <property type="entry name" value="Spore_YhcN_YlaJ"/>
    <property type="match status" value="1"/>
</dbReference>
<evidence type="ECO:0000256" key="1">
    <source>
        <dbReference type="SAM" id="MobiDB-lite"/>
    </source>
</evidence>
<keyword evidence="4" id="KW-1185">Reference proteome</keyword>
<dbReference type="InterPro" id="IPR019076">
    <property type="entry name" value="Spore_lipoprot_YhcN/YlaJ-like"/>
</dbReference>
<comment type="caution">
    <text evidence="3">The sequence shown here is derived from an EMBL/GenBank/DDBJ whole genome shotgun (WGS) entry which is preliminary data.</text>
</comment>
<name>A0ABU7VYK5_9BACL</name>
<accession>A0ABU7VYK5</accession>
<keyword evidence="2" id="KW-0732">Signal</keyword>
<feature type="compositionally biased region" description="Low complexity" evidence="1">
    <location>
        <begin position="56"/>
        <end position="71"/>
    </location>
</feature>
<proteinExistence type="predicted"/>
<evidence type="ECO:0000256" key="2">
    <source>
        <dbReference type="SAM" id="SignalP"/>
    </source>
</evidence>
<feature type="chain" id="PRO_5047535273" evidence="2">
    <location>
        <begin position="25"/>
        <end position="200"/>
    </location>
</feature>
<evidence type="ECO:0000313" key="4">
    <source>
        <dbReference type="Proteomes" id="UP001306950"/>
    </source>
</evidence>
<dbReference type="PROSITE" id="PS51257">
    <property type="entry name" value="PROKAR_LIPOPROTEIN"/>
    <property type="match status" value="1"/>
</dbReference>
<dbReference type="Proteomes" id="UP001306950">
    <property type="component" value="Unassembled WGS sequence"/>
</dbReference>
<organism evidence="3 4">
    <name type="scientific">Paenibacillus haidiansis</name>
    <dbReference type="NCBI Taxonomy" id="1574488"/>
    <lineage>
        <taxon>Bacteria</taxon>
        <taxon>Bacillati</taxon>
        <taxon>Bacillota</taxon>
        <taxon>Bacilli</taxon>
        <taxon>Bacillales</taxon>
        <taxon>Paenibacillaceae</taxon>
        <taxon>Paenibacillus</taxon>
    </lineage>
</organism>
<evidence type="ECO:0000313" key="3">
    <source>
        <dbReference type="EMBL" id="MEF2968840.1"/>
    </source>
</evidence>
<dbReference type="RefSeq" id="WP_331848961.1">
    <property type="nucleotide sequence ID" value="NZ_JAZHPZ010000019.1"/>
</dbReference>
<feature type="region of interest" description="Disordered" evidence="1">
    <location>
        <begin position="29"/>
        <end position="93"/>
    </location>
</feature>
<feature type="compositionally biased region" description="Polar residues" evidence="1">
    <location>
        <begin position="29"/>
        <end position="43"/>
    </location>
</feature>
<feature type="signal peptide" evidence="2">
    <location>
        <begin position="1"/>
        <end position="24"/>
    </location>
</feature>
<reference evidence="3 4" key="1">
    <citation type="submission" date="2024-02" db="EMBL/GenBank/DDBJ databases">
        <title>A nitrogen-fixing paenibacillus bacterium.</title>
        <authorList>
            <person name="Zhang W.L."/>
            <person name="Chen S.F."/>
        </authorList>
    </citation>
    <scope>NUCLEOTIDE SEQUENCE [LARGE SCALE GENOMIC DNA]</scope>
    <source>
        <strain evidence="3 4">M1</strain>
    </source>
</reference>